<reference evidence="2" key="1">
    <citation type="journal article" date="2019" name="Int. J. Syst. Evol. Microbiol.">
        <title>The Global Catalogue of Microorganisms (GCM) 10K type strain sequencing project: providing services to taxonomists for standard genome sequencing and annotation.</title>
        <authorList>
            <consortium name="The Broad Institute Genomics Platform"/>
            <consortium name="The Broad Institute Genome Sequencing Center for Infectious Disease"/>
            <person name="Wu L."/>
            <person name="Ma J."/>
        </authorList>
    </citation>
    <scope>NUCLEOTIDE SEQUENCE [LARGE SCALE GENOMIC DNA]</scope>
    <source>
        <strain evidence="2">JCM 18127</strain>
    </source>
</reference>
<sequence length="125" mass="13737">MTGSLVRASDAGAWRTWLLAHATTEPEAWLVLEHRDSPRPGIGMVEAVEHALCVGWIDSTRRRHDEHASVMRFSPRRRRSTWSASNRERVARLTAAGLMTPAGLGAVERARALGTWDPTPTGTVG</sequence>
<evidence type="ECO:0000313" key="1">
    <source>
        <dbReference type="EMBL" id="GAA4677066.1"/>
    </source>
</evidence>
<protein>
    <recommendedName>
        <fullName evidence="3">Bacteriocin-protection protein</fullName>
    </recommendedName>
</protein>
<evidence type="ECO:0000313" key="2">
    <source>
        <dbReference type="Proteomes" id="UP001500621"/>
    </source>
</evidence>
<accession>A0ABP8W1X5</accession>
<keyword evidence="2" id="KW-1185">Reference proteome</keyword>
<dbReference type="EMBL" id="BAABIM010000001">
    <property type="protein sequence ID" value="GAA4677066.1"/>
    <property type="molecule type" value="Genomic_DNA"/>
</dbReference>
<dbReference type="Proteomes" id="UP001500621">
    <property type="component" value="Unassembled WGS sequence"/>
</dbReference>
<gene>
    <name evidence="1" type="ORF">GCM10023226_12900</name>
</gene>
<name>A0ABP8W1X5_9ACTN</name>
<organism evidence="1 2">
    <name type="scientific">Nocardioides nanhaiensis</name>
    <dbReference type="NCBI Taxonomy" id="1476871"/>
    <lineage>
        <taxon>Bacteria</taxon>
        <taxon>Bacillati</taxon>
        <taxon>Actinomycetota</taxon>
        <taxon>Actinomycetes</taxon>
        <taxon>Propionibacteriales</taxon>
        <taxon>Nocardioidaceae</taxon>
        <taxon>Nocardioides</taxon>
    </lineage>
</organism>
<comment type="caution">
    <text evidence="1">The sequence shown here is derived from an EMBL/GenBank/DDBJ whole genome shotgun (WGS) entry which is preliminary data.</text>
</comment>
<proteinExistence type="predicted"/>
<evidence type="ECO:0008006" key="3">
    <source>
        <dbReference type="Google" id="ProtNLM"/>
    </source>
</evidence>
<dbReference type="RefSeq" id="WP_345263818.1">
    <property type="nucleotide sequence ID" value="NZ_BAABIM010000001.1"/>
</dbReference>